<gene>
    <name evidence="2" type="ORF">PJF56_11325</name>
</gene>
<name>A0ABT7BJW8_9CYAN</name>
<keyword evidence="1" id="KW-0808">Transferase</keyword>
<sequence>MIDAHQGNIPFSKEELGFKGALVVRSAGLYPLLEEYLKLEKVKWPQQNKKRTLIDSLRHSWHQIKRRKERPYYWKSLEVSDLILLPNSDELAYADEHLGLGNKSVFFPHGLSRKRQQAFAEAIAPALIRQSRHTVAFIGYWCLRKGAGDWAEIIQRTRSQVPEVKFLFLGTGLSSEQILEDLNLQASEGLEIVPSYESDRLPGLLSEVTLGAFPSYMEGFGLGVLEKLASGLPIVAYDIPGPREMLRPVDKTLMVPVGDVEGFSNRLIQLLKLEESQYTQLSRSCIQVAQTFDWHEIAKKHIEAYGKTLISTQKHKKKNINQSQTDYE</sequence>
<proteinExistence type="predicted"/>
<dbReference type="Proteomes" id="UP001231370">
    <property type="component" value="Unassembled WGS sequence"/>
</dbReference>
<evidence type="ECO:0000313" key="2">
    <source>
        <dbReference type="EMBL" id="MDJ1179454.1"/>
    </source>
</evidence>
<dbReference type="Pfam" id="PF13692">
    <property type="entry name" value="Glyco_trans_1_4"/>
    <property type="match status" value="1"/>
</dbReference>
<comment type="caution">
    <text evidence="2">The sequence shown here is derived from an EMBL/GenBank/DDBJ whole genome shotgun (WGS) entry which is preliminary data.</text>
</comment>
<accession>A0ABT7BJW8</accession>
<reference evidence="2 3" key="1">
    <citation type="submission" date="2023-01" db="EMBL/GenBank/DDBJ databases">
        <title>Novel diversity within Roseofilum (Cyanobacteria; Desertifilaceae) from marine benthic mats with descriptions of four novel species.</title>
        <authorList>
            <person name="Wang Y."/>
            <person name="Berthold D.E."/>
            <person name="Hu J."/>
            <person name="Lefler F.W."/>
            <person name="Laughinghouse H.D. IV."/>
        </authorList>
    </citation>
    <scope>NUCLEOTIDE SEQUENCE [LARGE SCALE GENOMIC DNA]</scope>
    <source>
        <strain evidence="2 3">BLCC-M91</strain>
    </source>
</reference>
<dbReference type="Gene3D" id="3.40.50.2000">
    <property type="entry name" value="Glycogen Phosphorylase B"/>
    <property type="match status" value="2"/>
</dbReference>
<evidence type="ECO:0000313" key="3">
    <source>
        <dbReference type="Proteomes" id="UP001231370"/>
    </source>
</evidence>
<dbReference type="SUPFAM" id="SSF53756">
    <property type="entry name" value="UDP-Glycosyltransferase/glycogen phosphorylase"/>
    <property type="match status" value="1"/>
</dbReference>
<keyword evidence="3" id="KW-1185">Reference proteome</keyword>
<protein>
    <submittedName>
        <fullName evidence="2">Glycosyltransferase</fullName>
    </submittedName>
</protein>
<dbReference type="EMBL" id="JAQPOK010000086">
    <property type="protein sequence ID" value="MDJ1179454.1"/>
    <property type="molecule type" value="Genomic_DNA"/>
</dbReference>
<organism evidence="2 3">
    <name type="scientific">Roseofilum halophilum BLCC-M91</name>
    <dbReference type="NCBI Taxonomy" id="3022259"/>
    <lineage>
        <taxon>Bacteria</taxon>
        <taxon>Bacillati</taxon>
        <taxon>Cyanobacteriota</taxon>
        <taxon>Cyanophyceae</taxon>
        <taxon>Desertifilales</taxon>
        <taxon>Desertifilaceae</taxon>
        <taxon>Roseofilum</taxon>
        <taxon>Roseofilum halophilum</taxon>
    </lineage>
</organism>
<dbReference type="PANTHER" id="PTHR46401:SF2">
    <property type="entry name" value="GLYCOSYLTRANSFERASE WBBK-RELATED"/>
    <property type="match status" value="1"/>
</dbReference>
<dbReference type="CDD" id="cd03801">
    <property type="entry name" value="GT4_PimA-like"/>
    <property type="match status" value="1"/>
</dbReference>
<dbReference type="RefSeq" id="WP_283762759.1">
    <property type="nucleotide sequence ID" value="NZ_JAQPOK010000086.1"/>
</dbReference>
<dbReference type="PANTHER" id="PTHR46401">
    <property type="entry name" value="GLYCOSYLTRANSFERASE WBBK-RELATED"/>
    <property type="match status" value="1"/>
</dbReference>
<evidence type="ECO:0000256" key="1">
    <source>
        <dbReference type="ARBA" id="ARBA00022679"/>
    </source>
</evidence>